<dbReference type="InterPro" id="IPR017911">
    <property type="entry name" value="MacB-like_ATP-bd"/>
</dbReference>
<dbReference type="GO" id="GO:0005886">
    <property type="term" value="C:plasma membrane"/>
    <property type="evidence" value="ECO:0007669"/>
    <property type="project" value="TreeGrafter"/>
</dbReference>
<dbReference type="FunFam" id="3.40.50.300:FF:000032">
    <property type="entry name" value="Export ABC transporter ATP-binding protein"/>
    <property type="match status" value="1"/>
</dbReference>
<keyword evidence="3" id="KW-0547">Nucleotide-binding</keyword>
<dbReference type="SMART" id="SM00382">
    <property type="entry name" value="AAA"/>
    <property type="match status" value="1"/>
</dbReference>
<dbReference type="SUPFAM" id="SSF52540">
    <property type="entry name" value="P-loop containing nucleoside triphosphate hydrolases"/>
    <property type="match status" value="1"/>
</dbReference>
<evidence type="ECO:0000256" key="3">
    <source>
        <dbReference type="ARBA" id="ARBA00022741"/>
    </source>
</evidence>
<dbReference type="EMBL" id="LVWD01000019">
    <property type="protein sequence ID" value="OAD41377.1"/>
    <property type="molecule type" value="Genomic_DNA"/>
</dbReference>
<keyword evidence="6" id="KW-0046">Antibiotic resistance</keyword>
<dbReference type="Proteomes" id="UP000185657">
    <property type="component" value="Unassembled WGS sequence"/>
</dbReference>
<organism evidence="9 12">
    <name type="scientific">Hydrogenophaga crassostreae</name>
    <dbReference type="NCBI Taxonomy" id="1763535"/>
    <lineage>
        <taxon>Bacteria</taxon>
        <taxon>Pseudomonadati</taxon>
        <taxon>Pseudomonadota</taxon>
        <taxon>Betaproteobacteria</taxon>
        <taxon>Burkholderiales</taxon>
        <taxon>Comamonadaceae</taxon>
        <taxon>Hydrogenophaga</taxon>
    </lineage>
</organism>
<dbReference type="InterPro" id="IPR003439">
    <property type="entry name" value="ABC_transporter-like_ATP-bd"/>
</dbReference>
<dbReference type="EMBL" id="CP017476">
    <property type="protein sequence ID" value="AOW11623.1"/>
    <property type="molecule type" value="Genomic_DNA"/>
</dbReference>
<evidence type="ECO:0000256" key="2">
    <source>
        <dbReference type="ARBA" id="ARBA00022475"/>
    </source>
</evidence>
<dbReference type="Gene3D" id="3.40.50.300">
    <property type="entry name" value="P-loop containing nucleotide triphosphate hydrolases"/>
    <property type="match status" value="1"/>
</dbReference>
<dbReference type="PROSITE" id="PS50893">
    <property type="entry name" value="ABC_TRANSPORTER_2"/>
    <property type="match status" value="1"/>
</dbReference>
<keyword evidence="5" id="KW-0472">Membrane</keyword>
<dbReference type="InterPro" id="IPR027417">
    <property type="entry name" value="P-loop_NTPase"/>
</dbReference>
<evidence type="ECO:0000256" key="5">
    <source>
        <dbReference type="ARBA" id="ARBA00022989"/>
    </source>
</evidence>
<evidence type="ECO:0000256" key="7">
    <source>
        <dbReference type="ARBA" id="ARBA00038388"/>
    </source>
</evidence>
<sequence length="233" mass="24890">MNDTPLNAPILQLRGIRKRYNIGTPVEAEVLHGIDVTLQQAEFVALTGPSGSGKSTLLNIIGLLEHTTAGTLEIAGQRADGLDDAGLTQLRGATIGFVFQFHHLLPAFSALENVMLPSMIGHGTATPEAEATARDLLVRVGLKGAEHKRPGELSGGMQQRVAIARALSLRPRLILADEPTGNLDTVTADEIFALLREFNRDHGSACLIVTHDPRLAGSCDRTIQLVDGRLVSD</sequence>
<keyword evidence="1" id="KW-0813">Transport</keyword>
<dbReference type="RefSeq" id="WP_066091426.1">
    <property type="nucleotide sequence ID" value="NZ_CP017476.1"/>
</dbReference>
<feature type="domain" description="ABC transporter" evidence="8">
    <location>
        <begin position="11"/>
        <end position="233"/>
    </location>
</feature>
<dbReference type="GO" id="GO:0016887">
    <property type="term" value="F:ATP hydrolysis activity"/>
    <property type="evidence" value="ECO:0007669"/>
    <property type="project" value="InterPro"/>
</dbReference>
<keyword evidence="4 9" id="KW-0067">ATP-binding</keyword>
<evidence type="ECO:0000256" key="6">
    <source>
        <dbReference type="ARBA" id="ARBA00023251"/>
    </source>
</evidence>
<evidence type="ECO:0000313" key="10">
    <source>
        <dbReference type="EMBL" id="OAD41377.1"/>
    </source>
</evidence>
<dbReference type="GO" id="GO:0005524">
    <property type="term" value="F:ATP binding"/>
    <property type="evidence" value="ECO:0007669"/>
    <property type="project" value="UniProtKB-KW"/>
</dbReference>
<protein>
    <submittedName>
        <fullName evidence="9">ABC transporter ATP-binding protein</fullName>
    </submittedName>
</protein>
<dbReference type="Proteomes" id="UP000185680">
    <property type="component" value="Chromosome"/>
</dbReference>
<comment type="similarity">
    <text evidence="7">Belongs to the ABC transporter superfamily. Macrolide exporter (TC 3.A.1.122) family.</text>
</comment>
<dbReference type="InterPro" id="IPR003593">
    <property type="entry name" value="AAA+_ATPase"/>
</dbReference>
<keyword evidence="5" id="KW-0812">Transmembrane</keyword>
<evidence type="ECO:0000256" key="1">
    <source>
        <dbReference type="ARBA" id="ARBA00022448"/>
    </source>
</evidence>
<reference evidence="9 12" key="2">
    <citation type="submission" date="2016-10" db="EMBL/GenBank/DDBJ databases">
        <title>Hydorgenophaga sp. LPB0072 isolated from gastropod.</title>
        <authorList>
            <person name="Kim E."/>
            <person name="Yi H."/>
        </authorList>
    </citation>
    <scope>NUCLEOTIDE SEQUENCE [LARGE SCALE GENOMIC DNA]</scope>
    <source>
        <strain evidence="9 12">LPB0072</strain>
    </source>
</reference>
<dbReference type="AlphaFoldDB" id="A0A167HKZ2"/>
<dbReference type="GO" id="GO:0022857">
    <property type="term" value="F:transmembrane transporter activity"/>
    <property type="evidence" value="ECO:0007669"/>
    <property type="project" value="TreeGrafter"/>
</dbReference>
<keyword evidence="11" id="KW-1185">Reference proteome</keyword>
<gene>
    <name evidence="9" type="ORF">LPB072_00875</name>
    <name evidence="10" type="ORF">LPB72_13225</name>
</gene>
<dbReference type="PROSITE" id="PS00211">
    <property type="entry name" value="ABC_TRANSPORTER_1"/>
    <property type="match status" value="1"/>
</dbReference>
<dbReference type="GO" id="GO:0044874">
    <property type="term" value="P:lipoprotein localization to outer membrane"/>
    <property type="evidence" value="ECO:0007669"/>
    <property type="project" value="TreeGrafter"/>
</dbReference>
<dbReference type="PANTHER" id="PTHR24220">
    <property type="entry name" value="IMPORT ATP-BINDING PROTEIN"/>
    <property type="match status" value="1"/>
</dbReference>
<dbReference type="KEGG" id="hyl:LPB072_00875"/>
<evidence type="ECO:0000313" key="11">
    <source>
        <dbReference type="Proteomes" id="UP000185657"/>
    </source>
</evidence>
<name>A0A167HKZ2_9BURK</name>
<dbReference type="InterPro" id="IPR017871">
    <property type="entry name" value="ABC_transporter-like_CS"/>
</dbReference>
<dbReference type="CDD" id="cd03255">
    <property type="entry name" value="ABC_MJ0796_LolCDE_FtsE"/>
    <property type="match status" value="1"/>
</dbReference>
<dbReference type="GO" id="GO:0098796">
    <property type="term" value="C:membrane protein complex"/>
    <property type="evidence" value="ECO:0007669"/>
    <property type="project" value="UniProtKB-ARBA"/>
</dbReference>
<evidence type="ECO:0000256" key="4">
    <source>
        <dbReference type="ARBA" id="ARBA00022840"/>
    </source>
</evidence>
<dbReference type="InterPro" id="IPR015854">
    <property type="entry name" value="ABC_transpr_LolD-like"/>
</dbReference>
<accession>A0A167HKZ2</accession>
<dbReference type="PANTHER" id="PTHR24220:SF689">
    <property type="entry name" value="LIPOPROTEIN-RELEASING SYSTEM ATP-BINDING PROTEIN LOLD"/>
    <property type="match status" value="1"/>
</dbReference>
<keyword evidence="2" id="KW-1003">Cell membrane</keyword>
<dbReference type="GO" id="GO:0046677">
    <property type="term" value="P:response to antibiotic"/>
    <property type="evidence" value="ECO:0007669"/>
    <property type="project" value="UniProtKB-KW"/>
</dbReference>
<dbReference type="GO" id="GO:0089705">
    <property type="term" value="P:protein localization to outer membrane"/>
    <property type="evidence" value="ECO:0007669"/>
    <property type="project" value="TreeGrafter"/>
</dbReference>
<keyword evidence="5" id="KW-1133">Transmembrane helix</keyword>
<reference evidence="10 11" key="1">
    <citation type="submission" date="2016-02" db="EMBL/GenBank/DDBJ databases">
        <title>Draft genome sequence of Hydrogenophaga sp. LPB0072.</title>
        <authorList>
            <person name="Shin S.-K."/>
            <person name="Yi H."/>
        </authorList>
    </citation>
    <scope>NUCLEOTIDE SEQUENCE [LARGE SCALE GENOMIC DNA]</scope>
    <source>
        <strain evidence="10 11">LPB0072</strain>
    </source>
</reference>
<proteinExistence type="inferred from homology"/>
<evidence type="ECO:0000313" key="9">
    <source>
        <dbReference type="EMBL" id="AOW11623.1"/>
    </source>
</evidence>
<dbReference type="STRING" id="1763535.LPB072_00875"/>
<evidence type="ECO:0000259" key="8">
    <source>
        <dbReference type="PROSITE" id="PS50893"/>
    </source>
</evidence>
<dbReference type="Pfam" id="PF00005">
    <property type="entry name" value="ABC_tran"/>
    <property type="match status" value="1"/>
</dbReference>
<evidence type="ECO:0000313" key="12">
    <source>
        <dbReference type="Proteomes" id="UP000185680"/>
    </source>
</evidence>